<sequence>MWLVSSAGNTNFHIVLRGRNINNNPPTRSSLPDGSGCFHSEVEGLCWFPRHSGTRSPIQAMLSAAQCWRRGSVGRRKMIGVTPALAAGSISGLQRRRKRKRRGGRDWGNISMPWRHFGQSPEKVLKFTGTIRAIELELVAPLSRHFAFILQPLLNAPTPSSPSCEYAGSACEVSIVPHVAPDLPKWESTDNRLEINVSTASPVTAVLLERRHCKQDQLPSDSVDS</sequence>
<accession>A0ABD0LXX1</accession>
<dbReference type="EMBL" id="JACVVK020000016">
    <property type="protein sequence ID" value="KAK7504247.1"/>
    <property type="molecule type" value="Genomic_DNA"/>
</dbReference>
<evidence type="ECO:0000313" key="1">
    <source>
        <dbReference type="EMBL" id="KAK7504247.1"/>
    </source>
</evidence>
<gene>
    <name evidence="1" type="ORF">BaRGS_00004551</name>
</gene>
<reference evidence="1 2" key="1">
    <citation type="journal article" date="2023" name="Sci. Data">
        <title>Genome assembly of the Korean intertidal mud-creeper Batillaria attramentaria.</title>
        <authorList>
            <person name="Patra A.K."/>
            <person name="Ho P.T."/>
            <person name="Jun S."/>
            <person name="Lee S.J."/>
            <person name="Kim Y."/>
            <person name="Won Y.J."/>
        </authorList>
    </citation>
    <scope>NUCLEOTIDE SEQUENCE [LARGE SCALE GENOMIC DNA]</scope>
    <source>
        <strain evidence="1">Wonlab-2016</strain>
    </source>
</reference>
<evidence type="ECO:0000313" key="2">
    <source>
        <dbReference type="Proteomes" id="UP001519460"/>
    </source>
</evidence>
<keyword evidence="2" id="KW-1185">Reference proteome</keyword>
<comment type="caution">
    <text evidence="1">The sequence shown here is derived from an EMBL/GenBank/DDBJ whole genome shotgun (WGS) entry which is preliminary data.</text>
</comment>
<dbReference type="Proteomes" id="UP001519460">
    <property type="component" value="Unassembled WGS sequence"/>
</dbReference>
<dbReference type="AlphaFoldDB" id="A0ABD0LXX1"/>
<protein>
    <submittedName>
        <fullName evidence="1">Uncharacterized protein</fullName>
    </submittedName>
</protein>
<organism evidence="1 2">
    <name type="scientific">Batillaria attramentaria</name>
    <dbReference type="NCBI Taxonomy" id="370345"/>
    <lineage>
        <taxon>Eukaryota</taxon>
        <taxon>Metazoa</taxon>
        <taxon>Spiralia</taxon>
        <taxon>Lophotrochozoa</taxon>
        <taxon>Mollusca</taxon>
        <taxon>Gastropoda</taxon>
        <taxon>Caenogastropoda</taxon>
        <taxon>Sorbeoconcha</taxon>
        <taxon>Cerithioidea</taxon>
        <taxon>Batillariidae</taxon>
        <taxon>Batillaria</taxon>
    </lineage>
</organism>
<name>A0ABD0LXX1_9CAEN</name>
<proteinExistence type="predicted"/>